<dbReference type="PANTHER" id="PTHR43581">
    <property type="entry name" value="ATP/GTP PHOSPHATASE"/>
    <property type="match status" value="1"/>
</dbReference>
<dbReference type="SUPFAM" id="SSF52540">
    <property type="entry name" value="P-loop containing nucleoside triphosphate hydrolases"/>
    <property type="match status" value="1"/>
</dbReference>
<dbReference type="InterPro" id="IPR027417">
    <property type="entry name" value="P-loop_NTPase"/>
</dbReference>
<reference evidence="2 3" key="1">
    <citation type="submission" date="2016-10" db="EMBL/GenBank/DDBJ databases">
        <authorList>
            <person name="de Groot N.N."/>
        </authorList>
    </citation>
    <scope>NUCLEOTIDE SEQUENCE [LARGE SCALE GENOMIC DNA]</scope>
    <source>
        <strain evidence="2 3">CGMCC 4.3143</strain>
    </source>
</reference>
<organism evidence="2 3">
    <name type="scientific">Pseudonocardia oroxyli</name>
    <dbReference type="NCBI Taxonomy" id="366584"/>
    <lineage>
        <taxon>Bacteria</taxon>
        <taxon>Bacillati</taxon>
        <taxon>Actinomycetota</taxon>
        <taxon>Actinomycetes</taxon>
        <taxon>Pseudonocardiales</taxon>
        <taxon>Pseudonocardiaceae</taxon>
        <taxon>Pseudonocardia</taxon>
    </lineage>
</organism>
<dbReference type="InterPro" id="IPR003959">
    <property type="entry name" value="ATPase_AAA_core"/>
</dbReference>
<evidence type="ECO:0000259" key="1">
    <source>
        <dbReference type="Pfam" id="PF13304"/>
    </source>
</evidence>
<name>A0A1G7QW52_PSEOR</name>
<protein>
    <submittedName>
        <fullName evidence="2">Predicted ATP-dependent endonuclease of the OLD family, contains P-loop ATPase and TOPRIM domains</fullName>
    </submittedName>
</protein>
<dbReference type="AlphaFoldDB" id="A0A1G7QW52"/>
<dbReference type="EMBL" id="FNBE01000008">
    <property type="protein sequence ID" value="SDG02703.1"/>
    <property type="molecule type" value="Genomic_DNA"/>
</dbReference>
<keyword evidence="2" id="KW-0255">Endonuclease</keyword>
<keyword evidence="2" id="KW-0378">Hydrolase</keyword>
<dbReference type="InterPro" id="IPR051396">
    <property type="entry name" value="Bact_Antivir_Def_Nuclease"/>
</dbReference>
<gene>
    <name evidence="2" type="ORF">SAMN05216377_108202</name>
</gene>
<keyword evidence="3" id="KW-1185">Reference proteome</keyword>
<dbReference type="PANTHER" id="PTHR43581:SF2">
    <property type="entry name" value="EXCINUCLEASE ATPASE SUBUNIT"/>
    <property type="match status" value="1"/>
</dbReference>
<dbReference type="CDD" id="cd00267">
    <property type="entry name" value="ABC_ATPase"/>
    <property type="match status" value="1"/>
</dbReference>
<dbReference type="GO" id="GO:0004519">
    <property type="term" value="F:endonuclease activity"/>
    <property type="evidence" value="ECO:0007669"/>
    <property type="project" value="UniProtKB-KW"/>
</dbReference>
<accession>A0A1G7QW52</accession>
<dbReference type="STRING" id="366584.SAMN05216377_108202"/>
<evidence type="ECO:0000313" key="3">
    <source>
        <dbReference type="Proteomes" id="UP000198967"/>
    </source>
</evidence>
<proteinExistence type="predicted"/>
<feature type="domain" description="ATPase AAA-type core" evidence="1">
    <location>
        <begin position="16"/>
        <end position="327"/>
    </location>
</feature>
<dbReference type="Proteomes" id="UP000198967">
    <property type="component" value="Unassembled WGS sequence"/>
</dbReference>
<dbReference type="Gene3D" id="3.40.50.300">
    <property type="entry name" value="P-loop containing nucleotide triphosphate hydrolases"/>
    <property type="match status" value="2"/>
</dbReference>
<dbReference type="Pfam" id="PF13304">
    <property type="entry name" value="AAA_21"/>
    <property type="match status" value="1"/>
</dbReference>
<evidence type="ECO:0000313" key="2">
    <source>
        <dbReference type="EMBL" id="SDG02703.1"/>
    </source>
</evidence>
<keyword evidence="2" id="KW-0540">Nuclease</keyword>
<dbReference type="GO" id="GO:0005524">
    <property type="term" value="F:ATP binding"/>
    <property type="evidence" value="ECO:0007669"/>
    <property type="project" value="InterPro"/>
</dbReference>
<dbReference type="GO" id="GO:0016887">
    <property type="term" value="F:ATP hydrolysis activity"/>
    <property type="evidence" value="ECO:0007669"/>
    <property type="project" value="InterPro"/>
</dbReference>
<sequence>MRNLAEKTRIDFSYPITALVGPNGTNKTAILRALQGCPDYENLGNYWFSTNLDIIQPNSRHRFIHGYLALSQGRVVEAIKSRIEKGTRTRSKDDVSQEARAVRVNPDYFEPSRPILGDDMERMPKSVEGIPERTRTRWKAIQKGVVYLDFRSELSAFDKYWFHSPYSSRVPTLSAKKDFIRRRSVKLADAVNGKMNEYVFARKNRVIEAASDLDSVHIRAISTILGREYAGVRTIRHSFFGVDGFTVVLRTGDLYYSEAFAGSGEFAVVMLVKAILGADDGSLVLLDEPETSLHPGAQRNLMAFLREQVKLKKLQVVLSTHAPEIVSDLPPDAIKVLQVRASDGRVQLVGQESDANEAFFRLGSRAGSDYAVFVEDELAAAIVRKAIRPLGSAVFSMVSVAVLPGGAGGIQTKFVPSFAQSDRDRCLVLLDGDQRPDRLAIEVLDALDGDVVDVVEQVLGGKPQLAVSGSRGAAAQEEKVKESRRLLNWIANHVDYLPGSSPEGLLANLVGAQIPLSAAEAKTYWVQAAEVSLGRCEWETVSAREILNHQDRELAAVSDNHVDLVQIRERIRTLIAAGGVSN</sequence>